<evidence type="ECO:0000313" key="5">
    <source>
        <dbReference type="Proteomes" id="UP001212421"/>
    </source>
</evidence>
<dbReference type="InterPro" id="IPR036513">
    <property type="entry name" value="STAS_dom_sf"/>
</dbReference>
<dbReference type="Pfam" id="PF01740">
    <property type="entry name" value="STAS"/>
    <property type="match status" value="1"/>
</dbReference>
<evidence type="ECO:0000259" key="3">
    <source>
        <dbReference type="PROSITE" id="PS50801"/>
    </source>
</evidence>
<dbReference type="Proteomes" id="UP001212421">
    <property type="component" value="Chromosome"/>
</dbReference>
<organism evidence="4 5">
    <name type="scientific">Cryobacterium breve</name>
    <dbReference type="NCBI Taxonomy" id="1259258"/>
    <lineage>
        <taxon>Bacteria</taxon>
        <taxon>Bacillati</taxon>
        <taxon>Actinomycetota</taxon>
        <taxon>Actinomycetes</taxon>
        <taxon>Micrococcales</taxon>
        <taxon>Microbacteriaceae</taxon>
        <taxon>Cryobacterium</taxon>
    </lineage>
</organism>
<dbReference type="RefSeq" id="WP_281533371.1">
    <property type="nucleotide sequence ID" value="NZ_CP075584.1"/>
</dbReference>
<dbReference type="SUPFAM" id="SSF52091">
    <property type="entry name" value="SpoIIaa-like"/>
    <property type="match status" value="1"/>
</dbReference>
<evidence type="ECO:0000256" key="1">
    <source>
        <dbReference type="ARBA" id="ARBA00009013"/>
    </source>
</evidence>
<reference evidence="4 5" key="1">
    <citation type="submission" date="2021-05" db="EMBL/GenBank/DDBJ databases">
        <authorList>
            <person name="Kumar R."/>
            <person name="Kumar A."/>
            <person name="Mukhia S."/>
        </authorList>
    </citation>
    <scope>NUCLEOTIDE SEQUENCE [LARGE SCALE GENOMIC DNA]</scope>
    <source>
        <strain evidence="4 5">ERMR7:08</strain>
    </source>
</reference>
<dbReference type="CDD" id="cd07043">
    <property type="entry name" value="STAS_anti-anti-sigma_factors"/>
    <property type="match status" value="1"/>
</dbReference>
<dbReference type="PROSITE" id="PS50801">
    <property type="entry name" value="STAS"/>
    <property type="match status" value="1"/>
</dbReference>
<dbReference type="InterPro" id="IPR002645">
    <property type="entry name" value="STAS_dom"/>
</dbReference>
<evidence type="ECO:0000256" key="2">
    <source>
        <dbReference type="RuleBase" id="RU003749"/>
    </source>
</evidence>
<keyword evidence="5" id="KW-1185">Reference proteome</keyword>
<dbReference type="PANTHER" id="PTHR33495">
    <property type="entry name" value="ANTI-SIGMA FACTOR ANTAGONIST TM_1081-RELATED-RELATED"/>
    <property type="match status" value="1"/>
</dbReference>
<feature type="domain" description="STAS" evidence="3">
    <location>
        <begin position="25"/>
        <end position="122"/>
    </location>
</feature>
<dbReference type="NCBIfam" id="TIGR00377">
    <property type="entry name" value="ant_ant_sig"/>
    <property type="match status" value="1"/>
</dbReference>
<proteinExistence type="inferred from homology"/>
<dbReference type="InterPro" id="IPR003658">
    <property type="entry name" value="Anti-sigma_ant"/>
</dbReference>
<protein>
    <recommendedName>
        <fullName evidence="2">Anti-sigma factor antagonist</fullName>
    </recommendedName>
</protein>
<evidence type="ECO:0000313" key="4">
    <source>
        <dbReference type="EMBL" id="WBM78888.1"/>
    </source>
</evidence>
<gene>
    <name evidence="4" type="ORF">KIV56_09815</name>
</gene>
<dbReference type="Gene3D" id="3.30.750.24">
    <property type="entry name" value="STAS domain"/>
    <property type="match status" value="1"/>
</dbReference>
<dbReference type="EMBL" id="CP075584">
    <property type="protein sequence ID" value="WBM78888.1"/>
    <property type="molecule type" value="Genomic_DNA"/>
</dbReference>
<name>A0ABY7N8Q7_9MICO</name>
<dbReference type="PANTHER" id="PTHR33495:SF2">
    <property type="entry name" value="ANTI-SIGMA FACTOR ANTAGONIST TM_1081-RELATED"/>
    <property type="match status" value="1"/>
</dbReference>
<sequence length="122" mass="13293">MNNPDTFRASPRSDLTVGVATPASGLAVVTLVGRLDAVAAPDLRARLDQSDVAGCPQVVFDLAAVDFVDSAGLAVLVWQRRTCRSRAGDVVLVRPDSDHAMRVFRLTQFDQIFRMLPQQQDI</sequence>
<comment type="similarity">
    <text evidence="1 2">Belongs to the anti-sigma-factor antagonist family.</text>
</comment>
<accession>A0ABY7N8Q7</accession>